<dbReference type="RefSeq" id="WP_073034024.1">
    <property type="nucleotide sequence ID" value="NZ_BMLR01000002.1"/>
</dbReference>
<dbReference type="PANTHER" id="PTHR30537">
    <property type="entry name" value="HTH-TYPE TRANSCRIPTIONAL REGULATOR"/>
    <property type="match status" value="1"/>
</dbReference>
<dbReference type="AlphaFoldDB" id="A0A1M7AIR7"/>
<reference evidence="6 7" key="1">
    <citation type="submission" date="2016-11" db="EMBL/GenBank/DDBJ databases">
        <authorList>
            <person name="Jaros S."/>
            <person name="Januszkiewicz K."/>
            <person name="Wedrychowicz H."/>
        </authorList>
    </citation>
    <scope>NUCLEOTIDE SEQUENCE [LARGE SCALE GENOMIC DNA]</scope>
    <source>
        <strain evidence="6 7">DSM 29589</strain>
    </source>
</reference>
<dbReference type="EMBL" id="FRBR01000002">
    <property type="protein sequence ID" value="SHL42406.1"/>
    <property type="molecule type" value="Genomic_DNA"/>
</dbReference>
<dbReference type="GO" id="GO:0006351">
    <property type="term" value="P:DNA-templated transcription"/>
    <property type="evidence" value="ECO:0007669"/>
    <property type="project" value="TreeGrafter"/>
</dbReference>
<evidence type="ECO:0000256" key="3">
    <source>
        <dbReference type="ARBA" id="ARBA00023125"/>
    </source>
</evidence>
<dbReference type="Gene3D" id="1.10.10.10">
    <property type="entry name" value="Winged helix-like DNA-binding domain superfamily/Winged helix DNA-binding domain"/>
    <property type="match status" value="1"/>
</dbReference>
<dbReference type="GO" id="GO:0043565">
    <property type="term" value="F:sequence-specific DNA binding"/>
    <property type="evidence" value="ECO:0007669"/>
    <property type="project" value="TreeGrafter"/>
</dbReference>
<evidence type="ECO:0000256" key="1">
    <source>
        <dbReference type="ARBA" id="ARBA00009437"/>
    </source>
</evidence>
<dbReference type="InterPro" id="IPR036388">
    <property type="entry name" value="WH-like_DNA-bd_sf"/>
</dbReference>
<evidence type="ECO:0000313" key="6">
    <source>
        <dbReference type="EMBL" id="SHL42406.1"/>
    </source>
</evidence>
<feature type="domain" description="HTH lysR-type" evidence="5">
    <location>
        <begin position="5"/>
        <end position="62"/>
    </location>
</feature>
<dbReference type="Proteomes" id="UP000183974">
    <property type="component" value="Unassembled WGS sequence"/>
</dbReference>
<gene>
    <name evidence="6" type="ORF">SAMN05444398_102341</name>
</gene>
<dbReference type="Gene3D" id="3.40.190.10">
    <property type="entry name" value="Periplasmic binding protein-like II"/>
    <property type="match status" value="2"/>
</dbReference>
<dbReference type="InterPro" id="IPR058163">
    <property type="entry name" value="LysR-type_TF_proteobact-type"/>
</dbReference>
<evidence type="ECO:0000259" key="5">
    <source>
        <dbReference type="PROSITE" id="PS50931"/>
    </source>
</evidence>
<dbReference type="STRING" id="337701.SAMN05444398_102341"/>
<dbReference type="GO" id="GO:0003700">
    <property type="term" value="F:DNA-binding transcription factor activity"/>
    <property type="evidence" value="ECO:0007669"/>
    <property type="project" value="InterPro"/>
</dbReference>
<proteinExistence type="inferred from homology"/>
<dbReference type="SUPFAM" id="SSF46785">
    <property type="entry name" value="Winged helix' DNA-binding domain"/>
    <property type="match status" value="1"/>
</dbReference>
<dbReference type="OrthoDB" id="9804958at2"/>
<evidence type="ECO:0000256" key="4">
    <source>
        <dbReference type="ARBA" id="ARBA00023163"/>
    </source>
</evidence>
<comment type="similarity">
    <text evidence="1">Belongs to the LysR transcriptional regulatory family.</text>
</comment>
<protein>
    <submittedName>
        <fullName evidence="6">Transcriptional regulator, LysR family</fullName>
    </submittedName>
</protein>
<dbReference type="Pfam" id="PF00126">
    <property type="entry name" value="HTH_1"/>
    <property type="match status" value="1"/>
</dbReference>
<dbReference type="Pfam" id="PF03466">
    <property type="entry name" value="LysR_substrate"/>
    <property type="match status" value="1"/>
</dbReference>
<organism evidence="6 7">
    <name type="scientific">Roseovarius pacificus</name>
    <dbReference type="NCBI Taxonomy" id="337701"/>
    <lineage>
        <taxon>Bacteria</taxon>
        <taxon>Pseudomonadati</taxon>
        <taxon>Pseudomonadota</taxon>
        <taxon>Alphaproteobacteria</taxon>
        <taxon>Rhodobacterales</taxon>
        <taxon>Roseobacteraceae</taxon>
        <taxon>Roseovarius</taxon>
    </lineage>
</organism>
<accession>A0A1M7AIR7</accession>
<keyword evidence="7" id="KW-1185">Reference proteome</keyword>
<keyword evidence="3" id="KW-0238">DNA-binding</keyword>
<dbReference type="PROSITE" id="PS50931">
    <property type="entry name" value="HTH_LYSR"/>
    <property type="match status" value="1"/>
</dbReference>
<sequence length="295" mass="33108">MRRLPPLSALRAFEAAGRRGNLKLAGQELYVTHGAISKQIKALEETLGYGLTRRAGRGIELTSEGKRLIPHLTKAFDEIDAALRTFSDESFEGHMIVSCMPGFANSWLIPRLPSFMKHYPNVSLTLLSATQENSQNADIEILYGRPDWPDRNISMLRQLEIFPVCSPKLLNGPDPIRRVDDLFRHTLIDEPGGAHWREFFVSQGKDPSQVGRTLCFQDFTHGMTAVRNGLGIAMGDDLTMEHDLSSGQLVRPLPTMIRRQSKAYYIVTPPDQTLTGAKGAFLDWLTMEIQRTDKT</sequence>
<evidence type="ECO:0000313" key="7">
    <source>
        <dbReference type="Proteomes" id="UP000183974"/>
    </source>
</evidence>
<keyword evidence="2" id="KW-0805">Transcription regulation</keyword>
<dbReference type="InterPro" id="IPR000847">
    <property type="entry name" value="LysR_HTH_N"/>
</dbReference>
<name>A0A1M7AIR7_9RHOB</name>
<evidence type="ECO:0000256" key="2">
    <source>
        <dbReference type="ARBA" id="ARBA00023015"/>
    </source>
</evidence>
<dbReference type="CDD" id="cd08432">
    <property type="entry name" value="PBP2_GcdR_TrpI_HvrB_AmpR_like"/>
    <property type="match status" value="1"/>
</dbReference>
<dbReference type="InterPro" id="IPR005119">
    <property type="entry name" value="LysR_subst-bd"/>
</dbReference>
<dbReference type="PANTHER" id="PTHR30537:SF74">
    <property type="entry name" value="HTH-TYPE TRANSCRIPTIONAL REGULATOR TRPI"/>
    <property type="match status" value="1"/>
</dbReference>
<dbReference type="InterPro" id="IPR036390">
    <property type="entry name" value="WH_DNA-bd_sf"/>
</dbReference>
<dbReference type="SUPFAM" id="SSF53850">
    <property type="entry name" value="Periplasmic binding protein-like II"/>
    <property type="match status" value="1"/>
</dbReference>
<keyword evidence="4" id="KW-0804">Transcription</keyword>